<name>A0ABS2ZX85_9VIBR</name>
<feature type="transmembrane region" description="Helical" evidence="1">
    <location>
        <begin position="36"/>
        <end position="57"/>
    </location>
</feature>
<evidence type="ECO:0000256" key="1">
    <source>
        <dbReference type="SAM" id="Phobius"/>
    </source>
</evidence>
<organism evidence="2 3">
    <name type="scientific">Vibrio neptunius</name>
    <dbReference type="NCBI Taxonomy" id="170651"/>
    <lineage>
        <taxon>Bacteria</taxon>
        <taxon>Pseudomonadati</taxon>
        <taxon>Pseudomonadota</taxon>
        <taxon>Gammaproteobacteria</taxon>
        <taxon>Vibrionales</taxon>
        <taxon>Vibrionaceae</taxon>
        <taxon>Vibrio</taxon>
    </lineage>
</organism>
<proteinExistence type="predicted"/>
<dbReference type="RefSeq" id="WP_206368876.1">
    <property type="nucleotide sequence ID" value="NZ_CAWPTM010000145.1"/>
</dbReference>
<sequence length="370" mass="42186">MQKLTWVSAVIVALLIGLLIGVHYPAKYAPETKDVISSAGSIATALTLIFLVVQNVINHKKQEEQNREQREMLNLQKYENHLNLFHQRLNSISTDERYHELVSFKSKGLLYRKIFPSNNLSDVVIGLDPDKVTDRHLFTTVTSSFASITQSIESVSTMDSPTLTYFKSILNKIEFLCEDLCIVIKNNKAIGTAKGRLNPNHNVNIYEIELTMAVIQGVIIQLKEFAHINGELKKRHTNVDPDYKEFTKVLLQTLHETKYVSTGDSFYIQDIMQLSNIDFGPSDIWLDVEVTLQLLQCADINPGLISEIYLLRNQILNMLESPFHPRNEVIKLIEIAKATRDDFPQKNELARKLDLQISRLNSFCAEQARA</sequence>
<dbReference type="Proteomes" id="UP000779070">
    <property type="component" value="Unassembled WGS sequence"/>
</dbReference>
<accession>A0ABS2ZX85</accession>
<comment type="caution">
    <text evidence="2">The sequence shown here is derived from an EMBL/GenBank/DDBJ whole genome shotgun (WGS) entry which is preliminary data.</text>
</comment>
<gene>
    <name evidence="2" type="ORF">JYA62_04190</name>
</gene>
<protein>
    <submittedName>
        <fullName evidence="2">Uncharacterized protein</fullName>
    </submittedName>
</protein>
<dbReference type="EMBL" id="JAFHLB010000003">
    <property type="protein sequence ID" value="MBN3576866.1"/>
    <property type="molecule type" value="Genomic_DNA"/>
</dbReference>
<keyword evidence="1" id="KW-0812">Transmembrane</keyword>
<reference evidence="2 3" key="1">
    <citation type="submission" date="2021-02" db="EMBL/GenBank/DDBJ databases">
        <title>Draft Genome Sequences of 5 Vibrio neptunius Strains Isolated From of Bivalve Hatcheries.</title>
        <authorList>
            <person name="Galvis F."/>
            <person name="Barja J.L."/>
            <person name="Lemos M.L."/>
            <person name="Balado M."/>
        </authorList>
    </citation>
    <scope>NUCLEOTIDE SEQUENCE [LARGE SCALE GENOMIC DNA]</scope>
    <source>
        <strain evidence="2 3">PP-145.98</strain>
    </source>
</reference>
<feature type="transmembrane region" description="Helical" evidence="1">
    <location>
        <begin position="6"/>
        <end position="24"/>
    </location>
</feature>
<keyword evidence="1" id="KW-1133">Transmembrane helix</keyword>
<keyword evidence="1" id="KW-0472">Membrane</keyword>
<keyword evidence="3" id="KW-1185">Reference proteome</keyword>
<evidence type="ECO:0000313" key="2">
    <source>
        <dbReference type="EMBL" id="MBN3576866.1"/>
    </source>
</evidence>
<evidence type="ECO:0000313" key="3">
    <source>
        <dbReference type="Proteomes" id="UP000779070"/>
    </source>
</evidence>